<dbReference type="InterPro" id="IPR036291">
    <property type="entry name" value="NAD(P)-bd_dom_sf"/>
</dbReference>
<evidence type="ECO:0000259" key="1">
    <source>
        <dbReference type="Pfam" id="PF01370"/>
    </source>
</evidence>
<dbReference type="GO" id="GO:0005737">
    <property type="term" value="C:cytoplasm"/>
    <property type="evidence" value="ECO:0007669"/>
    <property type="project" value="TreeGrafter"/>
</dbReference>
<comment type="caution">
    <text evidence="2">The sequence shown here is derived from an EMBL/GenBank/DDBJ whole genome shotgun (WGS) entry which is preliminary data.</text>
</comment>
<dbReference type="PANTHER" id="PTHR48079:SF6">
    <property type="entry name" value="NAD(P)-BINDING DOMAIN-CONTAINING PROTEIN-RELATED"/>
    <property type="match status" value="1"/>
</dbReference>
<gene>
    <name evidence="2" type="ORF">H9889_05865</name>
</gene>
<dbReference type="AlphaFoldDB" id="A0A9D1Q4X5"/>
<dbReference type="InterPro" id="IPR001509">
    <property type="entry name" value="Epimerase_deHydtase"/>
</dbReference>
<evidence type="ECO:0000313" key="2">
    <source>
        <dbReference type="EMBL" id="HIW06835.1"/>
    </source>
</evidence>
<reference evidence="2" key="1">
    <citation type="journal article" date="2021" name="PeerJ">
        <title>Extensive microbial diversity within the chicken gut microbiome revealed by metagenomics and culture.</title>
        <authorList>
            <person name="Gilroy R."/>
            <person name="Ravi A."/>
            <person name="Getino M."/>
            <person name="Pursley I."/>
            <person name="Horton D.L."/>
            <person name="Alikhan N.F."/>
            <person name="Baker D."/>
            <person name="Gharbi K."/>
            <person name="Hall N."/>
            <person name="Watson M."/>
            <person name="Adriaenssens E.M."/>
            <person name="Foster-Nyarko E."/>
            <person name="Jarju S."/>
            <person name="Secka A."/>
            <person name="Antonio M."/>
            <person name="Oren A."/>
            <person name="Chaudhuri R.R."/>
            <person name="La Ragione R."/>
            <person name="Hildebrand F."/>
            <person name="Pallen M.J."/>
        </authorList>
    </citation>
    <scope>NUCLEOTIDE SEQUENCE</scope>
    <source>
        <strain evidence="2">CHK160-9182</strain>
    </source>
</reference>
<dbReference type="Gene3D" id="3.40.50.720">
    <property type="entry name" value="NAD(P)-binding Rossmann-like Domain"/>
    <property type="match status" value="1"/>
</dbReference>
<dbReference type="Proteomes" id="UP000823934">
    <property type="component" value="Unassembled WGS sequence"/>
</dbReference>
<reference evidence="2" key="2">
    <citation type="submission" date="2021-04" db="EMBL/GenBank/DDBJ databases">
        <authorList>
            <person name="Gilroy R."/>
        </authorList>
    </citation>
    <scope>NUCLEOTIDE SEQUENCE</scope>
    <source>
        <strain evidence="2">CHK160-9182</strain>
    </source>
</reference>
<name>A0A9D1Q4X5_9GAMM</name>
<dbReference type="EMBL" id="DXHP01000130">
    <property type="protein sequence ID" value="HIW06835.1"/>
    <property type="molecule type" value="Genomic_DNA"/>
</dbReference>
<proteinExistence type="predicted"/>
<evidence type="ECO:0000313" key="3">
    <source>
        <dbReference type="Proteomes" id="UP000823934"/>
    </source>
</evidence>
<accession>A0A9D1Q4X5</accession>
<organism evidence="2 3">
    <name type="scientific">Candidatus Ignatzschineria merdigallinarum</name>
    <dbReference type="NCBI Taxonomy" id="2838621"/>
    <lineage>
        <taxon>Bacteria</taxon>
        <taxon>Pseudomonadati</taxon>
        <taxon>Pseudomonadota</taxon>
        <taxon>Gammaproteobacteria</taxon>
        <taxon>Cardiobacteriales</taxon>
        <taxon>Ignatzschineriaceae</taxon>
        <taxon>Ignatzschineria</taxon>
    </lineage>
</organism>
<protein>
    <submittedName>
        <fullName evidence="2">NAD-dependent epimerase/dehydratase family protein</fullName>
    </submittedName>
</protein>
<feature type="domain" description="NAD-dependent epimerase/dehydratase" evidence="1">
    <location>
        <begin position="8"/>
        <end position="237"/>
    </location>
</feature>
<sequence length="301" mass="33519">MKPKKVTIIGAGWLGMPLAVKLLANNYHVMATKQSAENVNDCLAVLKKNSIFSQQYAVMPFSDGLLNHNILDSGILQQLFTDRQIIITVPPTPFLRRYAMENQAEGIVDYANFIQKMAKIASDYQAESLIYTSSISVYGNSSGIINEELPAMPKTNSAKAIVAAEKSLQNNIIPVTILRLAGLIGHGRHPIFTLQGRDNIRSPLNAINLLHIEDLLQAIIVILNREKASKSYDIYNLVTPCHPNRQSYYQTLAQQLNLTEPIFETAQPELKKIIDGGKITNKGDFNYKVLDLIRSSLNEII</sequence>
<dbReference type="GO" id="GO:0004029">
    <property type="term" value="F:aldehyde dehydrogenase (NAD+) activity"/>
    <property type="evidence" value="ECO:0007669"/>
    <property type="project" value="TreeGrafter"/>
</dbReference>
<dbReference type="PANTHER" id="PTHR48079">
    <property type="entry name" value="PROTEIN YEEZ"/>
    <property type="match status" value="1"/>
</dbReference>
<dbReference type="InterPro" id="IPR051783">
    <property type="entry name" value="NAD(P)-dependent_oxidoreduct"/>
</dbReference>
<dbReference type="Pfam" id="PF01370">
    <property type="entry name" value="Epimerase"/>
    <property type="match status" value="1"/>
</dbReference>
<dbReference type="SUPFAM" id="SSF51735">
    <property type="entry name" value="NAD(P)-binding Rossmann-fold domains"/>
    <property type="match status" value="1"/>
</dbReference>